<reference evidence="1" key="1">
    <citation type="submission" date="2025-08" db="UniProtKB">
        <authorList>
            <consortium name="Ensembl"/>
        </authorList>
    </citation>
    <scope>IDENTIFICATION</scope>
</reference>
<dbReference type="Ensembl" id="ENSANIT00000009729.1">
    <property type="protein sequence ID" value="ENSANIP00000009406.1"/>
    <property type="gene ID" value="ENSANIG00000006341.1"/>
</dbReference>
<dbReference type="AlphaFoldDB" id="A0A8B9MLF0"/>
<name>A0A8B9MLF0_9AVES</name>
<accession>A0A8B9MLF0</accession>
<evidence type="ECO:0000313" key="1">
    <source>
        <dbReference type="Ensembl" id="ENSANIP00000009406.1"/>
    </source>
</evidence>
<evidence type="ECO:0000313" key="2">
    <source>
        <dbReference type="Proteomes" id="UP000694541"/>
    </source>
</evidence>
<dbReference type="Proteomes" id="UP000694541">
    <property type="component" value="Unplaced"/>
</dbReference>
<proteinExistence type="predicted"/>
<reference evidence="1" key="2">
    <citation type="submission" date="2025-09" db="UniProtKB">
        <authorList>
            <consortium name="Ensembl"/>
        </authorList>
    </citation>
    <scope>IDENTIFICATION</scope>
</reference>
<organism evidence="1 2">
    <name type="scientific">Accipiter nisus</name>
    <name type="common">Eurasian sparrowhawk</name>
    <dbReference type="NCBI Taxonomy" id="211598"/>
    <lineage>
        <taxon>Eukaryota</taxon>
        <taxon>Metazoa</taxon>
        <taxon>Chordata</taxon>
        <taxon>Craniata</taxon>
        <taxon>Vertebrata</taxon>
        <taxon>Euteleostomi</taxon>
        <taxon>Archelosauria</taxon>
        <taxon>Archosauria</taxon>
        <taxon>Dinosauria</taxon>
        <taxon>Saurischia</taxon>
        <taxon>Theropoda</taxon>
        <taxon>Coelurosauria</taxon>
        <taxon>Aves</taxon>
        <taxon>Neognathae</taxon>
        <taxon>Neoaves</taxon>
        <taxon>Telluraves</taxon>
        <taxon>Accipitrimorphae</taxon>
        <taxon>Accipitriformes</taxon>
        <taxon>Accipitridae</taxon>
        <taxon>Accipitrinae</taxon>
        <taxon>Accipiter</taxon>
    </lineage>
</organism>
<sequence>ISCIYLTEISVLLHLFDPSKILRHTLCKEKNSCSTGGGMALSRFILNVHPTNVNDQGKDSSHRPKLVKD</sequence>
<keyword evidence="2" id="KW-1185">Reference proteome</keyword>
<protein>
    <submittedName>
        <fullName evidence="1">Uncharacterized protein</fullName>
    </submittedName>
</protein>